<dbReference type="EMBL" id="CP009416">
    <property type="protein sequence ID" value="AJD92284.1"/>
    <property type="molecule type" value="Genomic_DNA"/>
</dbReference>
<dbReference type="HOGENOM" id="CLU_1358902_0_0_9"/>
<keyword evidence="2" id="KW-1185">Reference proteome</keyword>
<name>A0A0B5AW84_9BACL</name>
<accession>A0A0B5AW84</accession>
<proteinExistence type="predicted"/>
<dbReference type="KEGG" id="jeo:JMA_29670"/>
<dbReference type="OrthoDB" id="2450539at2"/>
<gene>
    <name evidence="1" type="ORF">JMA_29670</name>
</gene>
<evidence type="ECO:0000313" key="1">
    <source>
        <dbReference type="EMBL" id="AJD92284.1"/>
    </source>
</evidence>
<evidence type="ECO:0000313" key="2">
    <source>
        <dbReference type="Proteomes" id="UP000031449"/>
    </source>
</evidence>
<dbReference type="AlphaFoldDB" id="A0A0B5AW84"/>
<dbReference type="Proteomes" id="UP000031449">
    <property type="component" value="Chromosome"/>
</dbReference>
<dbReference type="BioCyc" id="JESP1508404:G14D9-12248-MONOMER"/>
<protein>
    <submittedName>
        <fullName evidence="1">Uncharacterized protein</fullName>
    </submittedName>
</protein>
<organism evidence="1 2">
    <name type="scientific">Jeotgalibacillus malaysiensis</name>
    <dbReference type="NCBI Taxonomy" id="1508404"/>
    <lineage>
        <taxon>Bacteria</taxon>
        <taxon>Bacillati</taxon>
        <taxon>Bacillota</taxon>
        <taxon>Bacilli</taxon>
        <taxon>Bacillales</taxon>
        <taxon>Caryophanaceae</taxon>
        <taxon>Jeotgalibacillus</taxon>
    </lineage>
</organism>
<dbReference type="STRING" id="1508404.JMA_29670"/>
<sequence>MRFFKKKHIEEDSPDIILQNEISSIKLALSDQIEQQVEELTSSYNKQTLLAKLDEKLYLEKYKYPDVDTFKYEILKQTIFYKEMIKSLSMILAKVLRGDLKSEEDVDLILRLTKKSVTEQMDQLLDKHYDYFFTKYLSIDEGIHGLEREYKEQMLKYEWFKEMYKFYVDHPLPVTDKVPVRWSVRRIEEVCFQKVSETIYL</sequence>
<reference evidence="1 2" key="1">
    <citation type="submission" date="2014-08" db="EMBL/GenBank/DDBJ databases">
        <title>Complete genome of a marine bacteria Jeotgalibacillus malaysiensis.</title>
        <authorList>
            <person name="Yaakop A.S."/>
            <person name="Chan K.-G."/>
            <person name="Goh K.M."/>
        </authorList>
    </citation>
    <scope>NUCLEOTIDE SEQUENCE [LARGE SCALE GENOMIC DNA]</scope>
    <source>
        <strain evidence="1 2">D5</strain>
    </source>
</reference>